<feature type="domain" description="Tyrosine-protein phosphatase" evidence="2">
    <location>
        <begin position="366"/>
        <end position="458"/>
    </location>
</feature>
<dbReference type="SMART" id="SM00404">
    <property type="entry name" value="PTPc_motif"/>
    <property type="match status" value="1"/>
</dbReference>
<dbReference type="InterPro" id="IPR003595">
    <property type="entry name" value="Tyr_Pase_cat"/>
</dbReference>
<dbReference type="AlphaFoldDB" id="A0AAD5YCI8"/>
<dbReference type="InterPro" id="IPR021122">
    <property type="entry name" value="RNA_ligase_dom_REL/Rnl2"/>
</dbReference>
<dbReference type="Pfam" id="PF09414">
    <property type="entry name" value="RNA_ligase"/>
    <property type="match status" value="1"/>
</dbReference>
<dbReference type="CDD" id="cd14504">
    <property type="entry name" value="DUSP23"/>
    <property type="match status" value="1"/>
</dbReference>
<dbReference type="Pfam" id="PF22784">
    <property type="entry name" value="PTP-SAK"/>
    <property type="match status" value="1"/>
</dbReference>
<evidence type="ECO:0000313" key="5">
    <source>
        <dbReference type="Proteomes" id="UP001212997"/>
    </source>
</evidence>
<dbReference type="EMBL" id="JANAWD010000523">
    <property type="protein sequence ID" value="KAJ3478284.1"/>
    <property type="molecule type" value="Genomic_DNA"/>
</dbReference>
<name>A0AAD5YCI8_9APHY</name>
<dbReference type="PROSITE" id="PS50056">
    <property type="entry name" value="TYR_PHOSPHATASE_2"/>
    <property type="match status" value="1"/>
</dbReference>
<evidence type="ECO:0000256" key="1">
    <source>
        <dbReference type="ARBA" id="ARBA00022801"/>
    </source>
</evidence>
<keyword evidence="1" id="KW-0378">Hydrolase</keyword>
<dbReference type="Gene3D" id="3.40.50.300">
    <property type="entry name" value="P-loop containing nucleotide triphosphate hydrolases"/>
    <property type="match status" value="1"/>
</dbReference>
<comment type="caution">
    <text evidence="4">The sequence shown here is derived from an EMBL/GenBank/DDBJ whole genome shotgun (WGS) entry which is preliminary data.</text>
</comment>
<dbReference type="InterPro" id="IPR057023">
    <property type="entry name" value="PTP-SAK"/>
</dbReference>
<protein>
    <recommendedName>
        <fullName evidence="6">Tyrosine specific protein phosphatases domain-containing protein</fullName>
    </recommendedName>
</protein>
<dbReference type="Gene3D" id="3.30.470.30">
    <property type="entry name" value="DNA ligase/mRNA capping enzyme"/>
    <property type="match status" value="1"/>
</dbReference>
<dbReference type="PANTHER" id="PTHR43883">
    <property type="entry name" value="SLR0207 PROTEIN"/>
    <property type="match status" value="1"/>
</dbReference>
<dbReference type="Gene3D" id="3.90.190.10">
    <property type="entry name" value="Protein tyrosine phosphatase superfamily"/>
    <property type="match status" value="1"/>
</dbReference>
<dbReference type="SUPFAM" id="SSF56091">
    <property type="entry name" value="DNA ligase/mRNA capping enzyme, catalytic domain"/>
    <property type="match status" value="1"/>
</dbReference>
<accession>A0AAD5YCI8</accession>
<dbReference type="InterPro" id="IPR054498">
    <property type="entry name" value="2H-SAK"/>
</dbReference>
<dbReference type="Pfam" id="PF22547">
    <property type="entry name" value="2H-SAK"/>
    <property type="match status" value="1"/>
</dbReference>
<evidence type="ECO:0008006" key="6">
    <source>
        <dbReference type="Google" id="ProtNLM"/>
    </source>
</evidence>
<sequence>MEFKVYRGCIALLGPDIDQIADKAVRSLHDSGQHPSFHPTQKPYHITIASKNELRSRDPSSSPAELIPQLQQLLGIDPIRVHSLGIGRHSDSDTPRVFFIVCIWAKGQHLRKHLGLPPKDFHITLSDQDVHDVDKGVSTLFTDEFPSVPSAELLDHLIFTLHLMCHYELAQEYATKLCLQHPGKEKGFLRLGDAALKLQEYKTAMLSFARAHDLCSNGDGDALRDYCLSKIAVCANETEWGLVLTEQEIEQLPRELFPLLLGPWSPELRTKLSELDFTPTMRREPREHLYVHPRKLNDGPHNFHSLPRFFRWLVPFHIALMSTPRNSIDIAALESDALGIRHILTLTEETPLKEEWFVSRNIKNTFLPIPNYHPPTIEQIDLIMRIINEEENLPILIHCGGGKGRAGTVAACYVAAFGFAKIPFKPPSAPVMAAADAVSALRAIRPGSVETHQQEEFVSKWCSTIWKRRSAFPEYVPEPPDCPLEILEGKLQPESNLYMLVGLPGSGKTWLSRSLIARNPKIWAWVSQDESRSKSACENQVGQFKGRGKMIMDKCNTSRSVRRGWLNLAAHWSVLPVCIWLDYDRDLCVSRAQRRAGHPTLPPGGRVRKAVEQMNRVFEKPEMSEGFGAVVRVGSFAAAQELVEKLSPPVGLFKFPRTEHLINLGAASPDDLVSVNDDLASLGFGISRDGNGNNQGQIVVTEKVDGANMGFSLSSDRSKIIVQNRSHYVNPTSHEQFKKLGGWVELHREGLYKILDRDAYFPQRYVLFGEWMAATHSVSYTKLPDWFMGFDLFDRSTESWADRESLEKLLEGTGIKMVPLLYQGLTITEAELRKMVQTESKFTDGKLEGVYVKWEKEGKVVRRGKVVRGDFIAGNEHWTKGDIRRNQLVRESG</sequence>
<organism evidence="4 5">
    <name type="scientific">Meripilus lineatus</name>
    <dbReference type="NCBI Taxonomy" id="2056292"/>
    <lineage>
        <taxon>Eukaryota</taxon>
        <taxon>Fungi</taxon>
        <taxon>Dikarya</taxon>
        <taxon>Basidiomycota</taxon>
        <taxon>Agaricomycotina</taxon>
        <taxon>Agaricomycetes</taxon>
        <taxon>Polyporales</taxon>
        <taxon>Meripilaceae</taxon>
        <taxon>Meripilus</taxon>
    </lineage>
</organism>
<dbReference type="SUPFAM" id="SSF52799">
    <property type="entry name" value="(Phosphotyrosine protein) phosphatases II"/>
    <property type="match status" value="1"/>
</dbReference>
<reference evidence="4" key="1">
    <citation type="submission" date="2022-07" db="EMBL/GenBank/DDBJ databases">
        <title>Genome Sequence of Physisporinus lineatus.</title>
        <authorList>
            <person name="Buettner E."/>
        </authorList>
    </citation>
    <scope>NUCLEOTIDE SEQUENCE</scope>
    <source>
        <strain evidence="4">VT162</strain>
    </source>
</reference>
<dbReference type="InterPro" id="IPR052732">
    <property type="entry name" value="Cell-binding_unc_protein"/>
</dbReference>
<dbReference type="PANTHER" id="PTHR43883:SF1">
    <property type="entry name" value="GLUCONOKINASE"/>
    <property type="match status" value="1"/>
</dbReference>
<dbReference type="InterPro" id="IPR000387">
    <property type="entry name" value="Tyr_Pase_dom"/>
</dbReference>
<dbReference type="Pfam" id="PF13671">
    <property type="entry name" value="AAA_33"/>
    <property type="match status" value="1"/>
</dbReference>
<dbReference type="SUPFAM" id="SSF48452">
    <property type="entry name" value="TPR-like"/>
    <property type="match status" value="1"/>
</dbReference>
<evidence type="ECO:0000259" key="2">
    <source>
        <dbReference type="PROSITE" id="PS50055"/>
    </source>
</evidence>
<dbReference type="InterPro" id="IPR029021">
    <property type="entry name" value="Prot-tyrosine_phosphatase-like"/>
</dbReference>
<dbReference type="InterPro" id="IPR027417">
    <property type="entry name" value="P-loop_NTPase"/>
</dbReference>
<evidence type="ECO:0000313" key="4">
    <source>
        <dbReference type="EMBL" id="KAJ3478284.1"/>
    </source>
</evidence>
<evidence type="ECO:0000259" key="3">
    <source>
        <dbReference type="PROSITE" id="PS50056"/>
    </source>
</evidence>
<dbReference type="SUPFAM" id="SSF52540">
    <property type="entry name" value="P-loop containing nucleoside triphosphate hydrolases"/>
    <property type="match status" value="1"/>
</dbReference>
<dbReference type="GO" id="GO:0004725">
    <property type="term" value="F:protein tyrosine phosphatase activity"/>
    <property type="evidence" value="ECO:0007669"/>
    <property type="project" value="InterPro"/>
</dbReference>
<feature type="domain" description="Tyrosine specific protein phosphatases" evidence="3">
    <location>
        <begin position="374"/>
        <end position="456"/>
    </location>
</feature>
<dbReference type="InterPro" id="IPR000242">
    <property type="entry name" value="PTP_cat"/>
</dbReference>
<dbReference type="Proteomes" id="UP001212997">
    <property type="component" value="Unassembled WGS sequence"/>
</dbReference>
<gene>
    <name evidence="4" type="ORF">NLI96_g9862</name>
</gene>
<dbReference type="PROSITE" id="PS50055">
    <property type="entry name" value="TYR_PHOSPHATASE_PTP"/>
    <property type="match status" value="1"/>
</dbReference>
<keyword evidence="5" id="KW-1185">Reference proteome</keyword>
<dbReference type="InterPro" id="IPR011990">
    <property type="entry name" value="TPR-like_helical_dom_sf"/>
</dbReference>
<proteinExistence type="predicted"/>